<dbReference type="InterPro" id="IPR013815">
    <property type="entry name" value="ATP_grasp_subdomain_1"/>
</dbReference>
<dbReference type="HAMAP" id="MF_00558">
    <property type="entry name" value="Succ_CoA_beta"/>
    <property type="match status" value="1"/>
</dbReference>
<keyword evidence="3 10" id="KW-0436">Ligase</keyword>
<evidence type="ECO:0000313" key="13">
    <source>
        <dbReference type="EMBL" id="KAG0689319.1"/>
    </source>
</evidence>
<evidence type="ECO:0000256" key="7">
    <source>
        <dbReference type="ARBA" id="ARBA00022842"/>
    </source>
</evidence>
<dbReference type="GO" id="GO:0005739">
    <property type="term" value="C:mitochondrion"/>
    <property type="evidence" value="ECO:0007669"/>
    <property type="project" value="UniProtKB-SubCell"/>
</dbReference>
<dbReference type="InterPro" id="IPR016102">
    <property type="entry name" value="Succinyl-CoA_synth-like"/>
</dbReference>
<evidence type="ECO:0000256" key="6">
    <source>
        <dbReference type="ARBA" id="ARBA00022840"/>
    </source>
</evidence>
<evidence type="ECO:0000256" key="2">
    <source>
        <dbReference type="ARBA" id="ARBA00022532"/>
    </source>
</evidence>
<dbReference type="InterPro" id="IPR011993">
    <property type="entry name" value="PH-like_dom_sf"/>
</dbReference>
<evidence type="ECO:0000256" key="9">
    <source>
        <dbReference type="ARBA" id="ARBA00063570"/>
    </source>
</evidence>
<keyword evidence="4 10" id="KW-0479">Metal-binding</keyword>
<feature type="binding site" evidence="10">
    <location>
        <position position="870"/>
    </location>
    <ligand>
        <name>Mg(2+)</name>
        <dbReference type="ChEBI" id="CHEBI:18420"/>
    </ligand>
</feature>
<keyword evidence="2 10" id="KW-0816">Tricarboxylic acid cycle</keyword>
<dbReference type="Pfam" id="PF08442">
    <property type="entry name" value="ATP-grasp_2"/>
    <property type="match status" value="1"/>
</dbReference>
<dbReference type="Proteomes" id="UP000697127">
    <property type="component" value="Unassembled WGS sequence"/>
</dbReference>
<comment type="caution">
    <text evidence="13">The sequence shown here is derived from an EMBL/GenBank/DDBJ whole genome shotgun (WGS) entry which is preliminary data.</text>
</comment>
<dbReference type="PROSITE" id="PS01217">
    <property type="entry name" value="SUCCINYL_COA_LIG_3"/>
    <property type="match status" value="1"/>
</dbReference>
<dbReference type="FunFam" id="3.30.1490.20:FF:000004">
    <property type="entry name" value="Succinate--CoA ligase [ADP-forming] subunit beta, mitochondrial"/>
    <property type="match status" value="1"/>
</dbReference>
<keyword evidence="6 10" id="KW-0067">ATP-binding</keyword>
<dbReference type="EC" id="6.2.1.5" evidence="10"/>
<feature type="binding site" evidence="10">
    <location>
        <begin position="717"/>
        <end position="719"/>
    </location>
    <ligand>
        <name>ATP</name>
        <dbReference type="ChEBI" id="CHEBI:30616"/>
    </ligand>
</feature>
<dbReference type="PROSITE" id="PS51339">
    <property type="entry name" value="PPASE_MYOTUBULARIN"/>
    <property type="match status" value="1"/>
</dbReference>
<dbReference type="GO" id="GO:0042709">
    <property type="term" value="C:succinate-CoA ligase complex"/>
    <property type="evidence" value="ECO:0007669"/>
    <property type="project" value="TreeGrafter"/>
</dbReference>
<evidence type="ECO:0000259" key="12">
    <source>
        <dbReference type="PROSITE" id="PS51339"/>
    </source>
</evidence>
<evidence type="ECO:0000256" key="8">
    <source>
        <dbReference type="ARBA" id="ARBA00022946"/>
    </source>
</evidence>
<evidence type="ECO:0000256" key="5">
    <source>
        <dbReference type="ARBA" id="ARBA00022741"/>
    </source>
</evidence>
<dbReference type="FunFam" id="3.30.470.20:FF:000002">
    <property type="entry name" value="Succinate--CoA ligase [ADP-forming] subunit beta"/>
    <property type="match status" value="1"/>
</dbReference>
<dbReference type="PANTHER" id="PTHR11815:SF1">
    <property type="entry name" value="SUCCINATE--COA LIGASE [ADP-FORMING] SUBUNIT BETA, MITOCHONDRIAL"/>
    <property type="match status" value="1"/>
</dbReference>
<dbReference type="PROSITE" id="PS00383">
    <property type="entry name" value="TYR_PHOSPHATASE_1"/>
    <property type="match status" value="1"/>
</dbReference>
<accession>A0A9P6WLF8</accession>
<keyword evidence="10" id="KW-0496">Mitochondrion</keyword>
<dbReference type="InterPro" id="IPR005811">
    <property type="entry name" value="SUCC_ACL_C"/>
</dbReference>
<keyword evidence="5 10" id="KW-0547">Nucleotide-binding</keyword>
<evidence type="ECO:0000256" key="4">
    <source>
        <dbReference type="ARBA" id="ARBA00022723"/>
    </source>
</evidence>
<keyword evidence="8" id="KW-0809">Transit peptide</keyword>
<reference evidence="13" key="1">
    <citation type="submission" date="2020-11" db="EMBL/GenBank/DDBJ databases">
        <title>Kefir isolates.</title>
        <authorList>
            <person name="Marcisauskas S."/>
            <person name="Kim Y."/>
            <person name="Blasche S."/>
        </authorList>
    </citation>
    <scope>NUCLEOTIDE SEQUENCE</scope>
    <source>
        <strain evidence="13">Olga-1</strain>
    </source>
</reference>
<name>A0A9P6WLF8_9ASCO</name>
<proteinExistence type="inferred from homology"/>
<dbReference type="InterPro" id="IPR016130">
    <property type="entry name" value="Tyr_Pase_AS"/>
</dbReference>
<dbReference type="NCBIfam" id="TIGR01016">
    <property type="entry name" value="sucCoAbeta"/>
    <property type="match status" value="1"/>
</dbReference>
<comment type="similarity">
    <text evidence="10 11">Belongs to the succinate/malate CoA ligase beta subunit family.</text>
</comment>
<keyword evidence="14" id="KW-1185">Reference proteome</keyword>
<keyword evidence="7 10" id="KW-0460">Magnesium</keyword>
<dbReference type="GO" id="GO:0005524">
    <property type="term" value="F:ATP binding"/>
    <property type="evidence" value="ECO:0007669"/>
    <property type="project" value="UniProtKB-UniRule"/>
</dbReference>
<evidence type="ECO:0000256" key="10">
    <source>
        <dbReference type="HAMAP-Rule" id="MF_03219"/>
    </source>
</evidence>
<dbReference type="AlphaFoldDB" id="A0A9P6WLF8"/>
<sequence length="1058" mass="121139">MEYLKVTKVDDVIIYRRGQKHLGTLHLTTHHIIFTIKNEEDKDRKPIELWFCYPMIERVDFNRGSALLYEIDSNLVDNNGNLIIDYNNTNNNNSSIISTSSLATTASEFTNTLSNGFGFGNIINSNSSNNNNNNNNNINEDMNELSIKDEGDGIKDFNEIGIEKRQYDIESKQRELCRGASIRIQFRDFNYISFDFKNILKGNDVFESMFKLTCIENIEKLYAFIYQPIRIETKFNSWNDYNVKKEFERQGLIFDDEGKEGEEEINIGSKKWRISKINSKYEICSTYPKELIIPKSISDTILKHTVKFRSKNRFPTLTYYYKKNGCCIIRCSQPLVGIKQNRSIQDEKLIYEIFKTNKLEDKKNLIIDARPITNAMAQVALGAGSEIMENYGENNKKIFLNIENIHVMRDSLNKIKILLKNNDVNNNNKIKINKELLNKSGWLEYISKILKSTELLVKYIKFEKVNLLIHCSDGWDRTTQICSLVEICIEPYYRTIEGFIILIEKEWISFGHRFNERCGILQNDFKFFNNTEDSKFQKIKNLNQRFKFQQNIKLESPIFQQFLDCLYQILIQNPKKFEFNERFLRRLIYHLYSCQYGTFLVNNEKEKFEYKLNERTRSVWDYFKSRKSEFLNKEYEKPGDDGDDGDDDVINIDYGSSAAHQIRNLSIHEFRSAALLKSYGVGVPNGEAARTPDEAFKAAKDLNTNEMVIKAQALTGGRGKGHFDNGLKSGVRLIETPEEAKDLASKMLNHKLITKQTGENGKIVTAVYIVERKYALQEAYLSIVMDRKNQSTMIIASSEGGMDIEGVAKKSPDLIKKFPVDIEKGVSNDLAIQIASGLKFTNDAIPKAAKTIQTLYKIFKDKDATQIEINPLSETKEHDVMCMDAKFNFDDNAAFRQKDVFSWRDPTQEDPDEVTASKYGLNFIKLNGNIGCLVNGAGLAMATMDVVKLYGGEPANFLDVGGAATPETIEKAFELILTEKKVSAIFVNIFGGIVRCDYVADGLIQATKNLGLTIPVVVRLQGTNYQIAKKMIEESGLKLYLEEDLDKAAEKAVKLGTK</sequence>
<dbReference type="GO" id="GO:0006104">
    <property type="term" value="P:succinyl-CoA metabolic process"/>
    <property type="evidence" value="ECO:0007669"/>
    <property type="project" value="TreeGrafter"/>
</dbReference>
<gene>
    <name evidence="13" type="ORF">C6P40_005214</name>
</gene>
<evidence type="ECO:0000256" key="11">
    <source>
        <dbReference type="RuleBase" id="RU361258"/>
    </source>
</evidence>
<comment type="cofactor">
    <cofactor evidence="10">
        <name>Mg(2+)</name>
        <dbReference type="ChEBI" id="CHEBI:18420"/>
    </cofactor>
    <text evidence="10">Binds 1 Mg(2+) ion per subunit.</text>
</comment>
<feature type="binding site" evidence="10">
    <location>
        <begin position="992"/>
        <end position="994"/>
    </location>
    <ligand>
        <name>substrate</name>
        <note>ligand shared with subunit alpha</note>
    </ligand>
</feature>
<feature type="binding site" evidence="10">
    <location>
        <position position="778"/>
    </location>
    <ligand>
        <name>ATP</name>
        <dbReference type="ChEBI" id="CHEBI:30616"/>
    </ligand>
</feature>
<evidence type="ECO:0000256" key="3">
    <source>
        <dbReference type="ARBA" id="ARBA00022598"/>
    </source>
</evidence>
<dbReference type="Gene3D" id="3.30.470.20">
    <property type="entry name" value="ATP-grasp fold, B domain"/>
    <property type="match status" value="1"/>
</dbReference>
<dbReference type="Pfam" id="PF06602">
    <property type="entry name" value="Myotub-related"/>
    <property type="match status" value="1"/>
</dbReference>
<comment type="pathway">
    <text evidence="1 10">Carbohydrate metabolism; tricarboxylic acid cycle; succinate from succinyl-CoA (ligase route): step 1/1.</text>
</comment>
<feature type="binding site" evidence="10">
    <location>
        <position position="935"/>
    </location>
    <ligand>
        <name>substrate</name>
        <note>ligand shared with subunit alpha</note>
    </ligand>
</feature>
<comment type="function">
    <text evidence="10">Succinyl-CoA synthetase functions in the citric acid cycle (TCA), coupling the hydrolysis of succinyl-CoA to the synthesis of ATP and thus represents the only step of substrate-level phosphorylation in the TCA. The beta subunit provides nucleotide specificity of the enzyme and binds the substrate succinate, while the binding sites for coenzyme A and phosphate are found in the alpha subunit.</text>
</comment>
<dbReference type="Gene3D" id="3.30.1490.20">
    <property type="entry name" value="ATP-grasp fold, A domain"/>
    <property type="match status" value="1"/>
</dbReference>
<dbReference type="GO" id="GO:0004775">
    <property type="term" value="F:succinate-CoA ligase (ADP-forming) activity"/>
    <property type="evidence" value="ECO:0007669"/>
    <property type="project" value="UniProtKB-UniRule"/>
</dbReference>
<dbReference type="InterPro" id="IPR017866">
    <property type="entry name" value="Succ-CoA_synthase_bsu_CS"/>
</dbReference>
<comment type="subcellular location">
    <subcellularLocation>
        <location evidence="10">Mitochondrion</location>
    </subcellularLocation>
</comment>
<dbReference type="InterPro" id="IPR005809">
    <property type="entry name" value="Succ_CoA_ligase-like_bsu"/>
</dbReference>
<feature type="binding site" evidence="10">
    <location>
        <position position="710"/>
    </location>
    <ligand>
        <name>ATP</name>
        <dbReference type="ChEBI" id="CHEBI:30616"/>
    </ligand>
</feature>
<dbReference type="SUPFAM" id="SSF52210">
    <property type="entry name" value="Succinyl-CoA synthetase domains"/>
    <property type="match status" value="1"/>
</dbReference>
<dbReference type="Gene3D" id="3.40.50.261">
    <property type="entry name" value="Succinyl-CoA synthetase domains"/>
    <property type="match status" value="1"/>
</dbReference>
<dbReference type="FunFam" id="3.40.50.261:FF:000001">
    <property type="entry name" value="Succinate--CoA ligase [ADP-forming] subunit beta"/>
    <property type="match status" value="1"/>
</dbReference>
<dbReference type="GO" id="GO:0006099">
    <property type="term" value="P:tricarboxylic acid cycle"/>
    <property type="evidence" value="ECO:0007669"/>
    <property type="project" value="UniProtKB-UniRule"/>
</dbReference>
<dbReference type="InterPro" id="IPR010569">
    <property type="entry name" value="Myotubularin-like_Pase_dom"/>
</dbReference>
<organism evidence="13 14">
    <name type="scientific">Pichia californica</name>
    <dbReference type="NCBI Taxonomy" id="460514"/>
    <lineage>
        <taxon>Eukaryota</taxon>
        <taxon>Fungi</taxon>
        <taxon>Dikarya</taxon>
        <taxon>Ascomycota</taxon>
        <taxon>Saccharomycotina</taxon>
        <taxon>Pichiomycetes</taxon>
        <taxon>Pichiales</taxon>
        <taxon>Pichiaceae</taxon>
        <taxon>Pichia</taxon>
    </lineage>
</organism>
<dbReference type="SUPFAM" id="SSF56059">
    <property type="entry name" value="Glutathione synthetase ATP-binding domain-like"/>
    <property type="match status" value="1"/>
</dbReference>
<comment type="subunit">
    <text evidence="9">Heterodimer of an alpha and a beta subunit. The beta subunit determines specificity for GTP.</text>
</comment>
<dbReference type="InterPro" id="IPR013650">
    <property type="entry name" value="ATP-grasp_succ-CoA_synth-type"/>
</dbReference>
<dbReference type="SUPFAM" id="SSF52799">
    <property type="entry name" value="(Phosphotyrosine protein) phosphatases II"/>
    <property type="match status" value="1"/>
</dbReference>
<dbReference type="PANTHER" id="PTHR11815">
    <property type="entry name" value="SUCCINYL-COA SYNTHETASE BETA CHAIN"/>
    <property type="match status" value="1"/>
</dbReference>
<dbReference type="Gene3D" id="2.30.29.30">
    <property type="entry name" value="Pleckstrin-homology domain (PH domain)/Phosphotyrosine-binding domain (PTB)"/>
    <property type="match status" value="1"/>
</dbReference>
<evidence type="ECO:0000256" key="1">
    <source>
        <dbReference type="ARBA" id="ARBA00005064"/>
    </source>
</evidence>
<dbReference type="InterPro" id="IPR029021">
    <property type="entry name" value="Prot-tyrosine_phosphatase-like"/>
</dbReference>
<dbReference type="GO" id="GO:0000287">
    <property type="term" value="F:magnesium ion binding"/>
    <property type="evidence" value="ECO:0007669"/>
    <property type="project" value="UniProtKB-UniRule"/>
</dbReference>
<feature type="binding site" evidence="10">
    <location>
        <position position="884"/>
    </location>
    <ligand>
        <name>Mg(2+)</name>
        <dbReference type="ChEBI" id="CHEBI:18420"/>
    </ligand>
</feature>
<comment type="catalytic activity">
    <reaction evidence="10">
        <text>succinate + ATP + CoA = succinyl-CoA + ADP + phosphate</text>
        <dbReference type="Rhea" id="RHEA:17661"/>
        <dbReference type="ChEBI" id="CHEBI:30031"/>
        <dbReference type="ChEBI" id="CHEBI:30616"/>
        <dbReference type="ChEBI" id="CHEBI:43474"/>
        <dbReference type="ChEBI" id="CHEBI:57287"/>
        <dbReference type="ChEBI" id="CHEBI:57292"/>
        <dbReference type="ChEBI" id="CHEBI:456216"/>
        <dbReference type="EC" id="6.2.1.5"/>
    </reaction>
</comment>
<protein>
    <recommendedName>
        <fullName evidence="10">Succinate--CoA ligase [ADP-forming] subunit beta, mitochondrial</fullName>
        <ecNumber evidence="10">6.2.1.5</ecNumber>
    </recommendedName>
    <alternativeName>
        <fullName evidence="10">Succinyl-CoA synthetase beta chain</fullName>
        <shortName evidence="10">SCS-beta</shortName>
    </alternativeName>
</protein>
<dbReference type="EMBL" id="PUHW01000087">
    <property type="protein sequence ID" value="KAG0689319.1"/>
    <property type="molecule type" value="Genomic_DNA"/>
</dbReference>
<dbReference type="NCBIfam" id="NF001913">
    <property type="entry name" value="PRK00696.1"/>
    <property type="match status" value="1"/>
</dbReference>
<dbReference type="Pfam" id="PF00549">
    <property type="entry name" value="Ligase_CoA"/>
    <property type="match status" value="1"/>
</dbReference>
<evidence type="ECO:0000313" key="14">
    <source>
        <dbReference type="Proteomes" id="UP000697127"/>
    </source>
</evidence>
<feature type="domain" description="Myotubularin phosphatase" evidence="12">
    <location>
        <begin position="237"/>
        <end position="680"/>
    </location>
</feature>